<sequence>MKTLQAPVKRENAPSTLFNQPVLVQAKKKRQLTAHSIQRADSQTHRTSSSLASSGASISNQQISVSGLAQIYPSSGITSLSKTMKNSKSISNLSVEGQSKPGTTTLQLTNSILKVSELQKSAGRNSGASSKLSLDAPRTQFSSTINSATSSLTQQSFNEALARQQMQLQSLHKKSYGALPTKKTKISTYEKKTKLQVKQGSSTKVQVLQQVSNPKSQFASISIQGSTSSLRPTNKMEVQKSKHEFILIESVPQSRRESQISPMNHPHRPQNLSSFKDSFVDSDNFCDVDE</sequence>
<dbReference type="Proteomes" id="UP000785679">
    <property type="component" value="Unassembled WGS sequence"/>
</dbReference>
<proteinExistence type="predicted"/>
<comment type="caution">
    <text evidence="2">The sequence shown here is derived from an EMBL/GenBank/DDBJ whole genome shotgun (WGS) entry which is preliminary data.</text>
</comment>
<reference evidence="2" key="1">
    <citation type="submission" date="2019-06" db="EMBL/GenBank/DDBJ databases">
        <authorList>
            <person name="Zheng W."/>
        </authorList>
    </citation>
    <scope>NUCLEOTIDE SEQUENCE</scope>
    <source>
        <strain evidence="2">QDHG01</strain>
    </source>
</reference>
<gene>
    <name evidence="2" type="ORF">FGO68_gene6969</name>
</gene>
<dbReference type="EMBL" id="RRYP01017002">
    <property type="protein sequence ID" value="TNV74435.1"/>
    <property type="molecule type" value="Genomic_DNA"/>
</dbReference>
<feature type="region of interest" description="Disordered" evidence="1">
    <location>
        <begin position="251"/>
        <end position="290"/>
    </location>
</feature>
<evidence type="ECO:0000256" key="1">
    <source>
        <dbReference type="SAM" id="MobiDB-lite"/>
    </source>
</evidence>
<organism evidence="2 3">
    <name type="scientific">Halteria grandinella</name>
    <dbReference type="NCBI Taxonomy" id="5974"/>
    <lineage>
        <taxon>Eukaryota</taxon>
        <taxon>Sar</taxon>
        <taxon>Alveolata</taxon>
        <taxon>Ciliophora</taxon>
        <taxon>Intramacronucleata</taxon>
        <taxon>Spirotrichea</taxon>
        <taxon>Stichotrichia</taxon>
        <taxon>Sporadotrichida</taxon>
        <taxon>Halteriidae</taxon>
        <taxon>Halteria</taxon>
    </lineage>
</organism>
<evidence type="ECO:0000313" key="3">
    <source>
        <dbReference type="Proteomes" id="UP000785679"/>
    </source>
</evidence>
<dbReference type="AlphaFoldDB" id="A0A8J8SXP2"/>
<protein>
    <submittedName>
        <fullName evidence="2">Uncharacterized protein</fullName>
    </submittedName>
</protein>
<name>A0A8J8SXP2_HALGN</name>
<feature type="compositionally biased region" description="Polar residues" evidence="1">
    <location>
        <begin position="33"/>
        <end position="47"/>
    </location>
</feature>
<accession>A0A8J8SXP2</accession>
<evidence type="ECO:0000313" key="2">
    <source>
        <dbReference type="EMBL" id="TNV74435.1"/>
    </source>
</evidence>
<keyword evidence="3" id="KW-1185">Reference proteome</keyword>
<feature type="region of interest" description="Disordered" evidence="1">
    <location>
        <begin position="33"/>
        <end position="56"/>
    </location>
</feature>